<dbReference type="EMBL" id="OX395127">
    <property type="protein sequence ID" value="CAI5767060.1"/>
    <property type="molecule type" value="Genomic_DNA"/>
</dbReference>
<organism evidence="1 2">
    <name type="scientific">Podarcis lilfordi</name>
    <name type="common">Lilford's wall lizard</name>
    <dbReference type="NCBI Taxonomy" id="74358"/>
    <lineage>
        <taxon>Eukaryota</taxon>
        <taxon>Metazoa</taxon>
        <taxon>Chordata</taxon>
        <taxon>Craniata</taxon>
        <taxon>Vertebrata</taxon>
        <taxon>Euteleostomi</taxon>
        <taxon>Lepidosauria</taxon>
        <taxon>Squamata</taxon>
        <taxon>Bifurcata</taxon>
        <taxon>Unidentata</taxon>
        <taxon>Episquamata</taxon>
        <taxon>Laterata</taxon>
        <taxon>Lacertibaenia</taxon>
        <taxon>Lacertidae</taxon>
        <taxon>Podarcis</taxon>
    </lineage>
</organism>
<sequence>MFCRQLIVSSVHAEKGERTLHRSEGHDDTCHSPQTHRTLQMTLQVHISWLGGLLLKAATYTVGGLKTGVKLEFITQSPQKLLAVEGRLSDFVPVISAHTVINIPCHLMKTARPFQSPENSKISFSSAKYPLMHCLCTQSSKVGRILSCFCCV</sequence>
<reference evidence="1" key="1">
    <citation type="submission" date="2022-12" db="EMBL/GenBank/DDBJ databases">
        <authorList>
            <person name="Alioto T."/>
            <person name="Alioto T."/>
            <person name="Gomez Garrido J."/>
        </authorList>
    </citation>
    <scope>NUCLEOTIDE SEQUENCE</scope>
</reference>
<keyword evidence="2" id="KW-1185">Reference proteome</keyword>
<protein>
    <submittedName>
        <fullName evidence="1">Uncharacterized protein</fullName>
    </submittedName>
</protein>
<evidence type="ECO:0000313" key="1">
    <source>
        <dbReference type="EMBL" id="CAI5767060.1"/>
    </source>
</evidence>
<gene>
    <name evidence="1" type="ORF">PODLI_1B035286</name>
</gene>
<accession>A0AA35JW05</accession>
<dbReference type="AlphaFoldDB" id="A0AA35JW05"/>
<name>A0AA35JW05_9SAUR</name>
<dbReference type="Proteomes" id="UP001178461">
    <property type="component" value="Chromosome 2"/>
</dbReference>
<proteinExistence type="predicted"/>
<evidence type="ECO:0000313" key="2">
    <source>
        <dbReference type="Proteomes" id="UP001178461"/>
    </source>
</evidence>